<keyword evidence="2" id="KW-1185">Reference proteome</keyword>
<dbReference type="AlphaFoldDB" id="A0A7R8CXM0"/>
<accession>A0A7R8CXM0</accession>
<sequence length="118" mass="13250">MENIQISLPDSFCWSAGGQRCPSRSSQLSKLQTSITALAVKNPASVPTSSSSQSEMDFFDLEAEREETYSTEKGVMDYLRSTYNLQNLHQFCNIKKVFWKDNTPTPSSPPPRRLSAHS</sequence>
<dbReference type="Proteomes" id="UP000675881">
    <property type="component" value="Chromosome 4"/>
</dbReference>
<proteinExistence type="predicted"/>
<name>A0A7R8CXM0_LEPSM</name>
<reference evidence="1" key="1">
    <citation type="submission" date="2021-02" db="EMBL/GenBank/DDBJ databases">
        <authorList>
            <person name="Bekaert M."/>
        </authorList>
    </citation>
    <scope>NUCLEOTIDE SEQUENCE</scope>
    <source>
        <strain evidence="1">IoA-00</strain>
    </source>
</reference>
<evidence type="ECO:0000313" key="1">
    <source>
        <dbReference type="EMBL" id="CAF2932358.1"/>
    </source>
</evidence>
<gene>
    <name evidence="1" type="ORF">LSAA_9231</name>
</gene>
<evidence type="ECO:0000313" key="2">
    <source>
        <dbReference type="Proteomes" id="UP000675881"/>
    </source>
</evidence>
<protein>
    <submittedName>
        <fullName evidence="1">(salmon louse) hypothetical protein</fullName>
    </submittedName>
</protein>
<dbReference type="EMBL" id="HG994583">
    <property type="protein sequence ID" value="CAF2932358.1"/>
    <property type="molecule type" value="Genomic_DNA"/>
</dbReference>
<organism evidence="1 2">
    <name type="scientific">Lepeophtheirus salmonis</name>
    <name type="common">Salmon louse</name>
    <name type="synonym">Caligus salmonis</name>
    <dbReference type="NCBI Taxonomy" id="72036"/>
    <lineage>
        <taxon>Eukaryota</taxon>
        <taxon>Metazoa</taxon>
        <taxon>Ecdysozoa</taxon>
        <taxon>Arthropoda</taxon>
        <taxon>Crustacea</taxon>
        <taxon>Multicrustacea</taxon>
        <taxon>Hexanauplia</taxon>
        <taxon>Copepoda</taxon>
        <taxon>Siphonostomatoida</taxon>
        <taxon>Caligidae</taxon>
        <taxon>Lepeophtheirus</taxon>
    </lineage>
</organism>